<feature type="signal peptide" evidence="4">
    <location>
        <begin position="1"/>
        <end position="19"/>
    </location>
</feature>
<feature type="compositionally biased region" description="Basic and acidic residues" evidence="2">
    <location>
        <begin position="741"/>
        <end position="750"/>
    </location>
</feature>
<feature type="transmembrane region" description="Helical" evidence="3">
    <location>
        <begin position="642"/>
        <end position="666"/>
    </location>
</feature>
<dbReference type="EMBL" id="JAKELL010000009">
    <property type="protein sequence ID" value="KAH8996275.1"/>
    <property type="molecule type" value="Genomic_DNA"/>
</dbReference>
<dbReference type="InterPro" id="IPR037293">
    <property type="entry name" value="Gal_Oxidase_central_sf"/>
</dbReference>
<evidence type="ECO:0000313" key="8">
    <source>
        <dbReference type="Proteomes" id="UP001201163"/>
    </source>
</evidence>
<dbReference type="AlphaFoldDB" id="A0AAD4LPL2"/>
<feature type="domain" description="Glyoxal oxidase N-terminal" evidence="5">
    <location>
        <begin position="201"/>
        <end position="478"/>
    </location>
</feature>
<evidence type="ECO:0000259" key="5">
    <source>
        <dbReference type="Pfam" id="PF07250"/>
    </source>
</evidence>
<keyword evidence="1 4" id="KW-0732">Signal</keyword>
<proteinExistence type="predicted"/>
<comment type="caution">
    <text evidence="7">The sequence shown here is derived from an EMBL/GenBank/DDBJ whole genome shotgun (WGS) entry which is preliminary data.</text>
</comment>
<evidence type="ECO:0000259" key="6">
    <source>
        <dbReference type="Pfam" id="PF09118"/>
    </source>
</evidence>
<keyword evidence="3" id="KW-0472">Membrane</keyword>
<dbReference type="PANTHER" id="PTHR32208">
    <property type="entry name" value="SECRETED PROTEIN-RELATED"/>
    <property type="match status" value="1"/>
</dbReference>
<sequence>MFLHPLFPLWLSAVTAVLAQQPGSFQTVGDTLVSAMMMFVGSDDKVYILDKVEGNAHQINGHSLYASVWDIGSRTATPMDVQTNPFCAAGMHLANGSFATFGGNNAVGPGGDNSSPGSTTAFDPTYQDYGGTRAIRIISPCTGDVSSSQCSWYDSPNGLQMAKSRWYPGAEPLADGTVVLIGGFTAGGYINRNYPNTDPAYEGGAAEPTFEFFPSRSQTPQVMNFMVKTSGLNSYPFTYLMPSGKMFVQANYSTILWDYNANVETPLPDMPGQITRVYPASGASAMLPLTPANNYTPTVIFCGGQHLEDGQWGNYSWPFVDTWTIPASTDCQRITPEPQDGSAPAYIQDDNLPVGRTMGQFIALPDGTLLVLNGGQYGTAGYAQRTLTTTTFDAMPYGESLATGPVGQPAIYNPNAPAGSRWSTAGLGTSNIPRLYHSSAILLPDGSVMVAGSNPNIDVNLTTIYPTTYTAEYFYPPYFSASTRPVPQNVPKTLSYGGDFFDITIPSTSYSGAGNDAAANTSVWLIRQGFTTHAMNMGQRIMQLNNTYTVQSDGSIILHTAQLPPNPNLFQPGPCFLFVTINGIPSNGTYVIVGNGQTGAQPTSSVSALPANVLVSSASGSAPSSSSSNSDKSSSLSSHKGLIIGAVVAGIAVVGVLGAVFGICLARRRREAALANSGPTYPLSGSGLGGFTGREMRSSDSSAFVPLQQGNQSAASLMHSPYRDQFEPRPSSQFAQSGEFDPYRDVHHPI</sequence>
<dbReference type="InterPro" id="IPR013783">
    <property type="entry name" value="Ig-like_fold"/>
</dbReference>
<dbReference type="SUPFAM" id="SSF50965">
    <property type="entry name" value="Galactose oxidase, central domain"/>
    <property type="match status" value="1"/>
</dbReference>
<gene>
    <name evidence="7" type="ORF">EDB92DRAFT_2052695</name>
</gene>
<evidence type="ECO:0000313" key="7">
    <source>
        <dbReference type="EMBL" id="KAH8996275.1"/>
    </source>
</evidence>
<dbReference type="CDD" id="cd02851">
    <property type="entry name" value="E_set_GO_C"/>
    <property type="match status" value="1"/>
</dbReference>
<feature type="domain" description="Galactose oxidase-like Early set" evidence="6">
    <location>
        <begin position="484"/>
        <end position="592"/>
    </location>
</feature>
<dbReference type="Pfam" id="PF09118">
    <property type="entry name" value="GO-like_E_set"/>
    <property type="match status" value="1"/>
</dbReference>
<dbReference type="PANTHER" id="PTHR32208:SF21">
    <property type="entry name" value="LOW QUALITY PROTEIN: ALDEHYDE OXIDASE GLOX-LIKE"/>
    <property type="match status" value="1"/>
</dbReference>
<dbReference type="Pfam" id="PF07250">
    <property type="entry name" value="Glyoxal_oxid_N"/>
    <property type="match status" value="1"/>
</dbReference>
<evidence type="ECO:0000256" key="3">
    <source>
        <dbReference type="SAM" id="Phobius"/>
    </source>
</evidence>
<dbReference type="InterPro" id="IPR009880">
    <property type="entry name" value="Glyoxal_oxidase_N"/>
</dbReference>
<dbReference type="Gene3D" id="2.130.10.80">
    <property type="entry name" value="Galactose oxidase/kelch, beta-propeller"/>
    <property type="match status" value="1"/>
</dbReference>
<keyword evidence="3" id="KW-1133">Transmembrane helix</keyword>
<reference evidence="7" key="1">
    <citation type="submission" date="2022-01" db="EMBL/GenBank/DDBJ databases">
        <title>Comparative genomics reveals a dynamic genome evolution in the ectomycorrhizal milk-cap (Lactarius) mushrooms.</title>
        <authorList>
            <consortium name="DOE Joint Genome Institute"/>
            <person name="Lebreton A."/>
            <person name="Tang N."/>
            <person name="Kuo A."/>
            <person name="LaButti K."/>
            <person name="Drula E."/>
            <person name="Barry K."/>
            <person name="Clum A."/>
            <person name="Lipzen A."/>
            <person name="Mousain D."/>
            <person name="Ng V."/>
            <person name="Wang R."/>
            <person name="Wang X."/>
            <person name="Dai Y."/>
            <person name="Henrissat B."/>
            <person name="Grigoriev I.V."/>
            <person name="Guerin-Laguette A."/>
            <person name="Yu F."/>
            <person name="Martin F.M."/>
        </authorList>
    </citation>
    <scope>NUCLEOTIDE SEQUENCE</scope>
    <source>
        <strain evidence="7">QP</strain>
    </source>
</reference>
<dbReference type="Proteomes" id="UP001201163">
    <property type="component" value="Unassembled WGS sequence"/>
</dbReference>
<feature type="region of interest" description="Disordered" evidence="2">
    <location>
        <begin position="723"/>
        <end position="750"/>
    </location>
</feature>
<dbReference type="InterPro" id="IPR014756">
    <property type="entry name" value="Ig_E-set"/>
</dbReference>
<evidence type="ECO:0000256" key="2">
    <source>
        <dbReference type="SAM" id="MobiDB-lite"/>
    </source>
</evidence>
<protein>
    <submittedName>
        <fullName evidence="7">DUF1929-domain-containing protein</fullName>
    </submittedName>
</protein>
<accession>A0AAD4LPL2</accession>
<keyword evidence="8" id="KW-1185">Reference proteome</keyword>
<dbReference type="InterPro" id="IPR011043">
    <property type="entry name" value="Gal_Oxase/kelch_b-propeller"/>
</dbReference>
<dbReference type="InterPro" id="IPR015202">
    <property type="entry name" value="GO-like_E_set"/>
</dbReference>
<keyword evidence="3" id="KW-0812">Transmembrane</keyword>
<feature type="chain" id="PRO_5041947379" evidence="4">
    <location>
        <begin position="20"/>
        <end position="750"/>
    </location>
</feature>
<evidence type="ECO:0000256" key="4">
    <source>
        <dbReference type="SAM" id="SignalP"/>
    </source>
</evidence>
<organism evidence="7 8">
    <name type="scientific">Lactarius akahatsu</name>
    <dbReference type="NCBI Taxonomy" id="416441"/>
    <lineage>
        <taxon>Eukaryota</taxon>
        <taxon>Fungi</taxon>
        <taxon>Dikarya</taxon>
        <taxon>Basidiomycota</taxon>
        <taxon>Agaricomycotina</taxon>
        <taxon>Agaricomycetes</taxon>
        <taxon>Russulales</taxon>
        <taxon>Russulaceae</taxon>
        <taxon>Lactarius</taxon>
    </lineage>
</organism>
<dbReference type="Gene3D" id="2.60.40.10">
    <property type="entry name" value="Immunoglobulins"/>
    <property type="match status" value="1"/>
</dbReference>
<name>A0AAD4LPL2_9AGAM</name>
<evidence type="ECO:0000256" key="1">
    <source>
        <dbReference type="ARBA" id="ARBA00022729"/>
    </source>
</evidence>
<dbReference type="SUPFAM" id="SSF81296">
    <property type="entry name" value="E set domains"/>
    <property type="match status" value="1"/>
</dbReference>